<evidence type="ECO:0000313" key="3">
    <source>
        <dbReference type="EMBL" id="ALB28656.1"/>
    </source>
</evidence>
<dbReference type="GO" id="GO:0016787">
    <property type="term" value="F:hydrolase activity"/>
    <property type="evidence" value="ECO:0007669"/>
    <property type="project" value="UniProtKB-KW"/>
</dbReference>
<organism evidence="3 4">
    <name type="scientific">Companilactobacillus heilongjiangensis</name>
    <dbReference type="NCBI Taxonomy" id="1074467"/>
    <lineage>
        <taxon>Bacteria</taxon>
        <taxon>Bacillati</taxon>
        <taxon>Bacillota</taxon>
        <taxon>Bacilli</taxon>
        <taxon>Lactobacillales</taxon>
        <taxon>Lactobacillaceae</taxon>
        <taxon>Companilactobacillus</taxon>
    </lineage>
</organism>
<dbReference type="PANTHER" id="PTHR43283">
    <property type="entry name" value="BETA-LACTAMASE-RELATED"/>
    <property type="match status" value="1"/>
</dbReference>
<reference evidence="3 4" key="1">
    <citation type="submission" date="2015-08" db="EMBL/GenBank/DDBJ databases">
        <title>Genomic sequence of Lactobacillus heilongjiangensis DSM 28069, isolated from Chinese traditional pickle.</title>
        <authorList>
            <person name="Jiang X."/>
            <person name="Zheng B."/>
            <person name="Cheng H."/>
        </authorList>
    </citation>
    <scope>NUCLEOTIDE SEQUENCE [LARGE SCALE GENOMIC DNA]</scope>
    <source>
        <strain evidence="3 4">DSM 28069</strain>
    </source>
</reference>
<dbReference type="Gene3D" id="3.40.710.10">
    <property type="entry name" value="DD-peptidase/beta-lactamase superfamily"/>
    <property type="match status" value="1"/>
</dbReference>
<evidence type="ECO:0000313" key="4">
    <source>
        <dbReference type="Proteomes" id="UP000061546"/>
    </source>
</evidence>
<name>A0A0K2LBI0_9LACO</name>
<dbReference type="STRING" id="1074467.JP39_04395"/>
<proteinExistence type="predicted"/>
<dbReference type="AlphaFoldDB" id="A0A0K2LBI0"/>
<dbReference type="Proteomes" id="UP000061546">
    <property type="component" value="Chromosome"/>
</dbReference>
<dbReference type="PANTHER" id="PTHR43283:SF11">
    <property type="entry name" value="BETA-LACTAMASE-RELATED DOMAIN-CONTAINING PROTEIN"/>
    <property type="match status" value="1"/>
</dbReference>
<dbReference type="SUPFAM" id="SSF56601">
    <property type="entry name" value="beta-lactamase/transpeptidase-like"/>
    <property type="match status" value="1"/>
</dbReference>
<keyword evidence="4" id="KW-1185">Reference proteome</keyword>
<dbReference type="OrthoDB" id="9803467at2"/>
<accession>A0A0K2LBI0</accession>
<dbReference type="InterPro" id="IPR050789">
    <property type="entry name" value="Diverse_Enzym_Activities"/>
</dbReference>
<evidence type="ECO:0000259" key="2">
    <source>
        <dbReference type="Pfam" id="PF00144"/>
    </source>
</evidence>
<dbReference type="KEGG" id="lhi:JP39_04395"/>
<dbReference type="InterPro" id="IPR001466">
    <property type="entry name" value="Beta-lactam-related"/>
</dbReference>
<feature type="domain" description="Beta-lactamase-related" evidence="2">
    <location>
        <begin position="14"/>
        <end position="302"/>
    </location>
</feature>
<dbReference type="Pfam" id="PF00144">
    <property type="entry name" value="Beta-lactamase"/>
    <property type="match status" value="1"/>
</dbReference>
<dbReference type="RefSeq" id="WP_041500840.1">
    <property type="nucleotide sequence ID" value="NZ_BJDV01000012.1"/>
</dbReference>
<evidence type="ECO:0000256" key="1">
    <source>
        <dbReference type="ARBA" id="ARBA00022801"/>
    </source>
</evidence>
<keyword evidence="1" id="KW-0378">Hydrolase</keyword>
<sequence>MANFEETKAQIIDLVNKRIVPGASFGFINSAQTQKFIYGNKEWVPEIKPLKGDELHDLASLTKIMGTVPLILKMLDEKLIDLHDPIKKYLPEFSDDRVELFHLITHTSGIHGYIPNRDALNTDELIHALLKLPVTDTFNKKVVYTDTGLIFLGLVIEKFYKMPVQDAIMKYIVEPEGLKDATFEPAPERCVPTYEVDGQMLQGIANDPKARQLGKHCGSAGMFATLDDVMKFAQDMLKPDKKFLYHNFTTLNPGRSLGWDVKPDGSGHVLFHTGYTGEFLAVDYKHQTAMVVMTNRVHPIQTNQLFLERRETILQSFLDESCSDSSEF</sequence>
<dbReference type="EMBL" id="CP012559">
    <property type="protein sequence ID" value="ALB28656.1"/>
    <property type="molecule type" value="Genomic_DNA"/>
</dbReference>
<protein>
    <submittedName>
        <fullName evidence="3">Beta-lactamase</fullName>
    </submittedName>
</protein>
<dbReference type="InterPro" id="IPR012338">
    <property type="entry name" value="Beta-lactam/transpept-like"/>
</dbReference>
<gene>
    <name evidence="3" type="ORF">JP39_04395</name>
</gene>